<dbReference type="AlphaFoldDB" id="A0AAI9ZFE4"/>
<keyword evidence="3" id="KW-1185">Reference proteome</keyword>
<dbReference type="PANTHER" id="PTHR47534">
    <property type="entry name" value="YALI0E05731P"/>
    <property type="match status" value="1"/>
</dbReference>
<gene>
    <name evidence="2" type="ORF">BDP81DRAFT_333913</name>
</gene>
<dbReference type="Proteomes" id="UP001243989">
    <property type="component" value="Unassembled WGS sequence"/>
</dbReference>
<evidence type="ECO:0000313" key="2">
    <source>
        <dbReference type="EMBL" id="KAK1622600.1"/>
    </source>
</evidence>
<dbReference type="InterPro" id="IPR036291">
    <property type="entry name" value="NAD(P)-bd_dom_sf"/>
</dbReference>
<proteinExistence type="predicted"/>
<dbReference type="RefSeq" id="XP_060438595.1">
    <property type="nucleotide sequence ID" value="XM_060585709.1"/>
</dbReference>
<dbReference type="PANTHER" id="PTHR47534:SF3">
    <property type="entry name" value="ALCOHOL DEHYDROGENASE-LIKE C-TERMINAL DOMAIN-CONTAINING PROTEIN"/>
    <property type="match status" value="1"/>
</dbReference>
<evidence type="ECO:0000256" key="1">
    <source>
        <dbReference type="ARBA" id="ARBA00023002"/>
    </source>
</evidence>
<reference evidence="2" key="1">
    <citation type="submission" date="2021-06" db="EMBL/GenBank/DDBJ databases">
        <title>Comparative genomics, transcriptomics and evolutionary studies reveal genomic signatures of adaptation to plant cell wall in hemibiotrophic fungi.</title>
        <authorList>
            <consortium name="DOE Joint Genome Institute"/>
            <person name="Baroncelli R."/>
            <person name="Diaz J.F."/>
            <person name="Benocci T."/>
            <person name="Peng M."/>
            <person name="Battaglia E."/>
            <person name="Haridas S."/>
            <person name="Andreopoulos W."/>
            <person name="Labutti K."/>
            <person name="Pangilinan J."/>
            <person name="Floch G.L."/>
            <person name="Makela M.R."/>
            <person name="Henrissat B."/>
            <person name="Grigoriev I.V."/>
            <person name="Crouch J.A."/>
            <person name="De Vries R.P."/>
            <person name="Sukno S.A."/>
            <person name="Thon M.R."/>
        </authorList>
    </citation>
    <scope>NUCLEOTIDE SEQUENCE</scope>
    <source>
        <strain evidence="2">CBS 102054</strain>
    </source>
</reference>
<keyword evidence="1" id="KW-0560">Oxidoreductase</keyword>
<dbReference type="SUPFAM" id="SSF51735">
    <property type="entry name" value="NAD(P)-binding Rossmann-fold domains"/>
    <property type="match status" value="1"/>
</dbReference>
<dbReference type="InterPro" id="IPR052228">
    <property type="entry name" value="Sec_Metab_Biosynth_Oxidored"/>
</dbReference>
<comment type="caution">
    <text evidence="2">The sequence shown here is derived from an EMBL/GenBank/DDBJ whole genome shotgun (WGS) entry which is preliminary data.</text>
</comment>
<accession>A0AAI9ZFE4</accession>
<dbReference type="EMBL" id="JAHMHQ010000034">
    <property type="protein sequence ID" value="KAK1622600.1"/>
    <property type="molecule type" value="Genomic_DNA"/>
</dbReference>
<dbReference type="GeneID" id="85470571"/>
<name>A0AAI9ZFE4_9PEZI</name>
<dbReference type="Gene3D" id="3.40.50.720">
    <property type="entry name" value="NAD(P)-binding Rossmann-like Domain"/>
    <property type="match status" value="1"/>
</dbReference>
<sequence length="326" mass="35330">MVSIQLVNQSNALIASLPKGLVAVFIGATSGIGKSTLHHLAQHAQSPRIYSIARPQTVASHEFFLALLRANTNPDDSYTILPADHALVSDIDAAMDTILQNETKVDILFLSAGFIAFEGRQDTIEGLDPSMSTRYYSRLRAVQKLLPLLNNAPRPRVVSVLAAGLEGPMVDEDDLDLRRPGNWGFWPASVQATTMGTLALEVLARENPGVSFVHSMPGMVATPGLERARRFGAVGAGGEMSVEEAGARGLYLVTSDLYDSQGREGVVRVPGGVECVKKSGGGIFLVGPQGERVDNEEVLGDMRERGLDERVWRFTQELFDDCLERK</sequence>
<evidence type="ECO:0000313" key="3">
    <source>
        <dbReference type="Proteomes" id="UP001243989"/>
    </source>
</evidence>
<dbReference type="InterPro" id="IPR002347">
    <property type="entry name" value="SDR_fam"/>
</dbReference>
<organism evidence="2 3">
    <name type="scientific">Colletotrichum phormii</name>
    <dbReference type="NCBI Taxonomy" id="359342"/>
    <lineage>
        <taxon>Eukaryota</taxon>
        <taxon>Fungi</taxon>
        <taxon>Dikarya</taxon>
        <taxon>Ascomycota</taxon>
        <taxon>Pezizomycotina</taxon>
        <taxon>Sordariomycetes</taxon>
        <taxon>Hypocreomycetidae</taxon>
        <taxon>Glomerellales</taxon>
        <taxon>Glomerellaceae</taxon>
        <taxon>Colletotrichum</taxon>
        <taxon>Colletotrichum acutatum species complex</taxon>
    </lineage>
</organism>
<dbReference type="Pfam" id="PF00106">
    <property type="entry name" value="adh_short"/>
    <property type="match status" value="1"/>
</dbReference>
<dbReference type="GO" id="GO:0016491">
    <property type="term" value="F:oxidoreductase activity"/>
    <property type="evidence" value="ECO:0007669"/>
    <property type="project" value="UniProtKB-KW"/>
</dbReference>
<protein>
    <submittedName>
        <fullName evidence="2">Short-chain dehydrogenase/reductase</fullName>
    </submittedName>
</protein>